<gene>
    <name evidence="7" type="ORF">FNH08_12935</name>
</gene>
<feature type="compositionally biased region" description="Gly residues" evidence="5">
    <location>
        <begin position="286"/>
        <end position="302"/>
    </location>
</feature>
<feature type="compositionally biased region" description="Basic and acidic residues" evidence="5">
    <location>
        <begin position="310"/>
        <end position="320"/>
    </location>
</feature>
<dbReference type="Pfam" id="PF00069">
    <property type="entry name" value="Pkinase"/>
    <property type="match status" value="1"/>
</dbReference>
<evidence type="ECO:0000259" key="6">
    <source>
        <dbReference type="PROSITE" id="PS50011"/>
    </source>
</evidence>
<evidence type="ECO:0000256" key="4">
    <source>
        <dbReference type="ARBA" id="ARBA00022840"/>
    </source>
</evidence>
<keyword evidence="4" id="KW-0067">ATP-binding</keyword>
<evidence type="ECO:0000313" key="7">
    <source>
        <dbReference type="EMBL" id="MPY58040.1"/>
    </source>
</evidence>
<feature type="domain" description="Protein kinase" evidence="6">
    <location>
        <begin position="1"/>
        <end position="335"/>
    </location>
</feature>
<dbReference type="InterPro" id="IPR008271">
    <property type="entry name" value="Ser/Thr_kinase_AS"/>
</dbReference>
<keyword evidence="1" id="KW-0808">Transferase</keyword>
<dbReference type="InterPro" id="IPR000719">
    <property type="entry name" value="Prot_kinase_dom"/>
</dbReference>
<feature type="compositionally biased region" description="Basic residues" evidence="5">
    <location>
        <begin position="233"/>
        <end position="245"/>
    </location>
</feature>
<feature type="region of interest" description="Disordered" evidence="5">
    <location>
        <begin position="146"/>
        <end position="176"/>
    </location>
</feature>
<feature type="region of interest" description="Disordered" evidence="5">
    <location>
        <begin position="1"/>
        <end position="48"/>
    </location>
</feature>
<keyword evidence="8" id="KW-1185">Reference proteome</keyword>
<feature type="compositionally biased region" description="Basic residues" evidence="5">
    <location>
        <begin position="342"/>
        <end position="364"/>
    </location>
</feature>
<dbReference type="PANTHER" id="PTHR43289:SF34">
    <property type="entry name" value="SERINE_THREONINE-PROTEIN KINASE YBDM-RELATED"/>
    <property type="match status" value="1"/>
</dbReference>
<sequence length="395" mass="42719">MHEKPRSRGSISDRRLPPARRARSRRHGTGLSGPHRVRPAAGSEDRTHRVRFRPRLRFAREIASSDQVRSPWTAAVVDYSPAGERPQWPATEYAAAPTLADWVERHGPLPEATVRALAGELAEGLRAVHRAGLAHRDLKPSNILLAPPPSPAHRLRHRPCRRRHPPYPHRRVIGSPGYMAPEQVTEGISAEPGNVFALGAVLVYALWNRPFPATGRATVSGSTALPDRARGTGSRRRTARTHTACHRLPAQVAPESAHFGRPADTDRRRPRGLGPSPAAAPDGGHLSPGGGVEGPAGTGGGRHPTATFRAVDRVRTTDRDRRHRATGGVRATDRVRSSPGPPRRRRHGLGVRPTRRRSPTRARPPKGAGPVGPGLRGGGGHRGRHRGAGLARRHG</sequence>
<evidence type="ECO:0000256" key="2">
    <source>
        <dbReference type="ARBA" id="ARBA00022741"/>
    </source>
</evidence>
<feature type="compositionally biased region" description="Basic residues" evidence="5">
    <location>
        <begin position="17"/>
        <end position="28"/>
    </location>
</feature>
<feature type="compositionally biased region" description="Basic and acidic residues" evidence="5">
    <location>
        <begin position="1"/>
        <end position="16"/>
    </location>
</feature>
<protein>
    <recommendedName>
        <fullName evidence="6">Protein kinase domain-containing protein</fullName>
    </recommendedName>
</protein>
<dbReference type="GO" id="GO:0004674">
    <property type="term" value="F:protein serine/threonine kinase activity"/>
    <property type="evidence" value="ECO:0007669"/>
    <property type="project" value="TreeGrafter"/>
</dbReference>
<dbReference type="PROSITE" id="PS00108">
    <property type="entry name" value="PROTEIN_KINASE_ST"/>
    <property type="match status" value="1"/>
</dbReference>
<comment type="caution">
    <text evidence="7">The sequence shown here is derived from an EMBL/GenBank/DDBJ whole genome shotgun (WGS) entry which is preliminary data.</text>
</comment>
<keyword evidence="2" id="KW-0547">Nucleotide-binding</keyword>
<feature type="region of interest" description="Disordered" evidence="5">
    <location>
        <begin position="215"/>
        <end position="395"/>
    </location>
</feature>
<feature type="compositionally biased region" description="Basic residues" evidence="5">
    <location>
        <begin position="153"/>
        <end position="172"/>
    </location>
</feature>
<dbReference type="PANTHER" id="PTHR43289">
    <property type="entry name" value="MITOGEN-ACTIVATED PROTEIN KINASE KINASE KINASE 20-RELATED"/>
    <property type="match status" value="1"/>
</dbReference>
<feature type="compositionally biased region" description="Gly residues" evidence="5">
    <location>
        <begin position="369"/>
        <end position="378"/>
    </location>
</feature>
<name>A0A5N8XET1_9ACTN</name>
<evidence type="ECO:0000313" key="8">
    <source>
        <dbReference type="Proteomes" id="UP000400924"/>
    </source>
</evidence>
<evidence type="ECO:0000256" key="3">
    <source>
        <dbReference type="ARBA" id="ARBA00022777"/>
    </source>
</evidence>
<keyword evidence="3" id="KW-0418">Kinase</keyword>
<evidence type="ECO:0000256" key="5">
    <source>
        <dbReference type="SAM" id="MobiDB-lite"/>
    </source>
</evidence>
<dbReference type="InterPro" id="IPR011009">
    <property type="entry name" value="Kinase-like_dom_sf"/>
</dbReference>
<feature type="compositionally biased region" description="Basic residues" evidence="5">
    <location>
        <begin position="379"/>
        <end position="395"/>
    </location>
</feature>
<dbReference type="SUPFAM" id="SSF56112">
    <property type="entry name" value="Protein kinase-like (PK-like)"/>
    <property type="match status" value="1"/>
</dbReference>
<evidence type="ECO:0000256" key="1">
    <source>
        <dbReference type="ARBA" id="ARBA00022679"/>
    </source>
</evidence>
<dbReference type="GO" id="GO:0005524">
    <property type="term" value="F:ATP binding"/>
    <property type="evidence" value="ECO:0007669"/>
    <property type="project" value="UniProtKB-KW"/>
</dbReference>
<dbReference type="SMART" id="SM00220">
    <property type="entry name" value="S_TKc"/>
    <property type="match status" value="1"/>
</dbReference>
<dbReference type="Gene3D" id="1.10.510.10">
    <property type="entry name" value="Transferase(Phosphotransferase) domain 1"/>
    <property type="match status" value="1"/>
</dbReference>
<proteinExistence type="predicted"/>
<reference evidence="7 8" key="1">
    <citation type="submission" date="2019-07" db="EMBL/GenBank/DDBJ databases">
        <title>New species of Amycolatopsis and Streptomyces.</title>
        <authorList>
            <person name="Duangmal K."/>
            <person name="Teo W.F.A."/>
            <person name="Lipun K."/>
        </authorList>
    </citation>
    <scope>NUCLEOTIDE SEQUENCE [LARGE SCALE GENOMIC DNA]</scope>
    <source>
        <strain evidence="7 8">NBRC 106415</strain>
    </source>
</reference>
<dbReference type="EMBL" id="VJZC01000068">
    <property type="protein sequence ID" value="MPY58040.1"/>
    <property type="molecule type" value="Genomic_DNA"/>
</dbReference>
<dbReference type="AlphaFoldDB" id="A0A5N8XET1"/>
<dbReference type="Proteomes" id="UP000400924">
    <property type="component" value="Unassembled WGS sequence"/>
</dbReference>
<accession>A0A5N8XET1</accession>
<dbReference type="PROSITE" id="PS50011">
    <property type="entry name" value="PROTEIN_KINASE_DOM"/>
    <property type="match status" value="1"/>
</dbReference>
<organism evidence="7 8">
    <name type="scientific">Streptomyces spongiae</name>
    <dbReference type="NCBI Taxonomy" id="565072"/>
    <lineage>
        <taxon>Bacteria</taxon>
        <taxon>Bacillati</taxon>
        <taxon>Actinomycetota</taxon>
        <taxon>Actinomycetes</taxon>
        <taxon>Kitasatosporales</taxon>
        <taxon>Streptomycetaceae</taxon>
        <taxon>Streptomyces</taxon>
    </lineage>
</organism>